<keyword evidence="9" id="KW-1185">Reference proteome</keyword>
<evidence type="ECO:0000256" key="1">
    <source>
        <dbReference type="ARBA" id="ARBA00022679"/>
    </source>
</evidence>
<dbReference type="GO" id="GO:0004523">
    <property type="term" value="F:RNA-DNA hybrid ribonuclease activity"/>
    <property type="evidence" value="ECO:0007669"/>
    <property type="project" value="InterPro"/>
</dbReference>
<organism evidence="8 9">
    <name type="scientific">Taxus chinensis</name>
    <name type="common">Chinese yew</name>
    <name type="synonym">Taxus wallichiana var. chinensis</name>
    <dbReference type="NCBI Taxonomy" id="29808"/>
    <lineage>
        <taxon>Eukaryota</taxon>
        <taxon>Viridiplantae</taxon>
        <taxon>Streptophyta</taxon>
        <taxon>Embryophyta</taxon>
        <taxon>Tracheophyta</taxon>
        <taxon>Spermatophyta</taxon>
        <taxon>Pinopsida</taxon>
        <taxon>Pinidae</taxon>
        <taxon>Conifers II</taxon>
        <taxon>Cupressales</taxon>
        <taxon>Taxaceae</taxon>
        <taxon>Taxus</taxon>
    </lineage>
</organism>
<proteinExistence type="predicted"/>
<reference evidence="8 9" key="1">
    <citation type="journal article" date="2021" name="Nat. Plants">
        <title>The Taxus genome provides insights into paclitaxel biosynthesis.</title>
        <authorList>
            <person name="Xiong X."/>
            <person name="Gou J."/>
            <person name="Liao Q."/>
            <person name="Li Y."/>
            <person name="Zhou Q."/>
            <person name="Bi G."/>
            <person name="Li C."/>
            <person name="Du R."/>
            <person name="Wang X."/>
            <person name="Sun T."/>
            <person name="Guo L."/>
            <person name="Liang H."/>
            <person name="Lu P."/>
            <person name="Wu Y."/>
            <person name="Zhang Z."/>
            <person name="Ro D.K."/>
            <person name="Shang Y."/>
            <person name="Huang S."/>
            <person name="Yan J."/>
        </authorList>
    </citation>
    <scope>NUCLEOTIDE SEQUENCE [LARGE SCALE GENOMIC DNA]</scope>
    <source>
        <strain evidence="8">Ta-2019</strain>
    </source>
</reference>
<keyword evidence="3" id="KW-0540">Nuclease</keyword>
<dbReference type="InterPro" id="IPR012337">
    <property type="entry name" value="RNaseH-like_sf"/>
</dbReference>
<dbReference type="SUPFAM" id="SSF53098">
    <property type="entry name" value="Ribonuclease H-like"/>
    <property type="match status" value="1"/>
</dbReference>
<dbReference type="PROSITE" id="PS50879">
    <property type="entry name" value="RNASE_H_1"/>
    <property type="match status" value="1"/>
</dbReference>
<dbReference type="InterPro" id="IPR043502">
    <property type="entry name" value="DNA/RNA_pol_sf"/>
</dbReference>
<evidence type="ECO:0000256" key="4">
    <source>
        <dbReference type="ARBA" id="ARBA00022759"/>
    </source>
</evidence>
<dbReference type="InterPro" id="IPR041373">
    <property type="entry name" value="RT_RNaseH"/>
</dbReference>
<dbReference type="EMBL" id="JAHRHJ020000007">
    <property type="protein sequence ID" value="KAH9310098.1"/>
    <property type="molecule type" value="Genomic_DNA"/>
</dbReference>
<gene>
    <name evidence="8" type="ORF">KI387_038009</name>
</gene>
<keyword evidence="1" id="KW-0808">Transferase</keyword>
<dbReference type="Gene3D" id="3.30.420.10">
    <property type="entry name" value="Ribonuclease H-like superfamily/Ribonuclease H"/>
    <property type="match status" value="1"/>
</dbReference>
<evidence type="ECO:0000256" key="2">
    <source>
        <dbReference type="ARBA" id="ARBA00022695"/>
    </source>
</evidence>
<evidence type="ECO:0000313" key="9">
    <source>
        <dbReference type="Proteomes" id="UP000824469"/>
    </source>
</evidence>
<evidence type="ECO:0000259" key="7">
    <source>
        <dbReference type="PROSITE" id="PS50879"/>
    </source>
</evidence>
<evidence type="ECO:0000313" key="8">
    <source>
        <dbReference type="EMBL" id="KAH9310098.1"/>
    </source>
</evidence>
<protein>
    <recommendedName>
        <fullName evidence="7">RNase H type-1 domain-containing protein</fullName>
    </recommendedName>
</protein>
<feature type="non-terminal residue" evidence="8">
    <location>
        <position position="233"/>
    </location>
</feature>
<evidence type="ECO:0000256" key="5">
    <source>
        <dbReference type="ARBA" id="ARBA00022801"/>
    </source>
</evidence>
<dbReference type="Pfam" id="PF13456">
    <property type="entry name" value="RVT_3"/>
    <property type="match status" value="1"/>
</dbReference>
<dbReference type="PANTHER" id="PTHR48475">
    <property type="entry name" value="RIBONUCLEASE H"/>
    <property type="match status" value="1"/>
</dbReference>
<keyword evidence="2" id="KW-0548">Nucleotidyltransferase</keyword>
<dbReference type="PANTHER" id="PTHR48475:SF1">
    <property type="entry name" value="RNASE H TYPE-1 DOMAIN-CONTAINING PROTEIN"/>
    <property type="match status" value="1"/>
</dbReference>
<evidence type="ECO:0000256" key="6">
    <source>
        <dbReference type="ARBA" id="ARBA00022918"/>
    </source>
</evidence>
<dbReference type="OMA" id="NASWNIY"/>
<dbReference type="Proteomes" id="UP000824469">
    <property type="component" value="Unassembled WGS sequence"/>
</dbReference>
<dbReference type="GO" id="GO:0003676">
    <property type="term" value="F:nucleic acid binding"/>
    <property type="evidence" value="ECO:0007669"/>
    <property type="project" value="InterPro"/>
</dbReference>
<name>A0AA38KV33_TAXCH</name>
<dbReference type="Pfam" id="PF17917">
    <property type="entry name" value="RT_RNaseH"/>
    <property type="match status" value="1"/>
</dbReference>
<keyword evidence="5" id="KW-0378">Hydrolase</keyword>
<feature type="domain" description="RNase H type-1" evidence="7">
    <location>
        <begin position="159"/>
        <end position="233"/>
    </location>
</feature>
<dbReference type="GO" id="GO:0003964">
    <property type="term" value="F:RNA-directed DNA polymerase activity"/>
    <property type="evidence" value="ECO:0007669"/>
    <property type="project" value="UniProtKB-KW"/>
</dbReference>
<evidence type="ECO:0000256" key="3">
    <source>
        <dbReference type="ARBA" id="ARBA00022722"/>
    </source>
</evidence>
<sequence length="233" mass="26363">PPMLIPPQDDRPFYLYLSATEHVVGAMLAHHDSEHREQAVYYISRTLVDYETRYAHVEKLCLDLSFVATKLQHYLLNHKTFVITNADPIHYMYAKPHLNQRIVRWLMLIADLDLEFVHQKSVKGQTIADQLAEAPLPGEQFTNFTFPDELIATLSLNDAFYLMTLFFDGSKCQHGGGAGIVLIHLEGEPMPLSSRLDFPCTNNTAEYEALVLGLHVALHLGVKSINIFGDSQL</sequence>
<dbReference type="InterPro" id="IPR036397">
    <property type="entry name" value="RNaseH_sf"/>
</dbReference>
<keyword evidence="6" id="KW-0695">RNA-directed DNA polymerase</keyword>
<dbReference type="AlphaFoldDB" id="A0AA38KV33"/>
<accession>A0AA38KV33</accession>
<dbReference type="SUPFAM" id="SSF56672">
    <property type="entry name" value="DNA/RNA polymerases"/>
    <property type="match status" value="1"/>
</dbReference>
<dbReference type="InterPro" id="IPR002156">
    <property type="entry name" value="RNaseH_domain"/>
</dbReference>
<keyword evidence="4" id="KW-0255">Endonuclease</keyword>
<comment type="caution">
    <text evidence="8">The sequence shown here is derived from an EMBL/GenBank/DDBJ whole genome shotgun (WGS) entry which is preliminary data.</text>
</comment>
<feature type="non-terminal residue" evidence="8">
    <location>
        <position position="1"/>
    </location>
</feature>